<proteinExistence type="predicted"/>
<dbReference type="EMBL" id="MSZS01000005">
    <property type="protein sequence ID" value="PKX92646.1"/>
    <property type="molecule type" value="Genomic_DNA"/>
</dbReference>
<evidence type="ECO:0000313" key="1">
    <source>
        <dbReference type="EMBL" id="PKX92646.1"/>
    </source>
</evidence>
<evidence type="ECO:0000313" key="2">
    <source>
        <dbReference type="Proteomes" id="UP000234474"/>
    </source>
</evidence>
<name>A0A2I1C4U1_ASPN1</name>
<dbReference type="VEuPathDB" id="FungiDB:P174DRAFT_206029"/>
<comment type="caution">
    <text evidence="1">The sequence shown here is derived from an EMBL/GenBank/DDBJ whole genome shotgun (WGS) entry which is preliminary data.</text>
</comment>
<sequence>MMKRHWAPTASNRCPFVMDMPLCGRPRKPRPLISSHYDIVYLDLILRIILIVMVSM</sequence>
<dbReference type="Proteomes" id="UP000234474">
    <property type="component" value="Unassembled WGS sequence"/>
</dbReference>
<accession>A0A2I1C4U1</accession>
<gene>
    <name evidence="1" type="ORF">P174DRAFT_206029</name>
</gene>
<dbReference type="RefSeq" id="XP_024681241.1">
    <property type="nucleotide sequence ID" value="XM_024821333.1"/>
</dbReference>
<protein>
    <submittedName>
        <fullName evidence="1">Uncharacterized protein</fullName>
    </submittedName>
</protein>
<keyword evidence="2" id="KW-1185">Reference proteome</keyword>
<dbReference type="OrthoDB" id="5426359at2759"/>
<organism evidence="1 2">
    <name type="scientific">Aspergillus novofumigatus (strain IBT 16806)</name>
    <dbReference type="NCBI Taxonomy" id="1392255"/>
    <lineage>
        <taxon>Eukaryota</taxon>
        <taxon>Fungi</taxon>
        <taxon>Dikarya</taxon>
        <taxon>Ascomycota</taxon>
        <taxon>Pezizomycotina</taxon>
        <taxon>Eurotiomycetes</taxon>
        <taxon>Eurotiomycetidae</taxon>
        <taxon>Eurotiales</taxon>
        <taxon>Aspergillaceae</taxon>
        <taxon>Aspergillus</taxon>
        <taxon>Aspergillus subgen. Fumigati</taxon>
    </lineage>
</organism>
<reference evidence="2" key="1">
    <citation type="journal article" date="2018" name="Proc. Natl. Acad. Sci. U.S.A.">
        <title>Linking secondary metabolites to gene clusters through genome sequencing of six diverse Aspergillus species.</title>
        <authorList>
            <person name="Kaerboelling I."/>
            <person name="Vesth T.C."/>
            <person name="Frisvad J.C."/>
            <person name="Nybo J.L."/>
            <person name="Theobald S."/>
            <person name="Kuo A."/>
            <person name="Bowyer P."/>
            <person name="Matsuda Y."/>
            <person name="Mondo S."/>
            <person name="Lyhne E.K."/>
            <person name="Kogle M.E."/>
            <person name="Clum A."/>
            <person name="Lipzen A."/>
            <person name="Salamov A."/>
            <person name="Ngan C.Y."/>
            <person name="Daum C."/>
            <person name="Chiniquy J."/>
            <person name="Barry K."/>
            <person name="LaButti K."/>
            <person name="Haridas S."/>
            <person name="Simmons B.A."/>
            <person name="Magnuson J.K."/>
            <person name="Mortensen U.H."/>
            <person name="Larsen T.O."/>
            <person name="Grigoriev I.V."/>
            <person name="Baker S.E."/>
            <person name="Andersen M.R."/>
        </authorList>
    </citation>
    <scope>NUCLEOTIDE SEQUENCE [LARGE SCALE GENOMIC DNA]</scope>
    <source>
        <strain evidence="2">IBT 16806</strain>
    </source>
</reference>
<dbReference type="GeneID" id="36528659"/>
<dbReference type="AlphaFoldDB" id="A0A2I1C4U1"/>